<dbReference type="AlphaFoldDB" id="A0A6L3V5D3"/>
<keyword evidence="1" id="KW-0472">Membrane</keyword>
<sequence>MKKSLQKFGYVLFISGIFLFGLMHLAIALFIPNLTGWSDPPGKLTTVLNEIIGWVPYTLSIILFSIGALILIYDLWQTRQSERS</sequence>
<keyword evidence="1" id="KW-0812">Transmembrane</keyword>
<feature type="transmembrane region" description="Helical" evidence="1">
    <location>
        <begin position="51"/>
        <end position="76"/>
    </location>
</feature>
<keyword evidence="3" id="KW-1185">Reference proteome</keyword>
<dbReference type="EMBL" id="WBOS01000006">
    <property type="protein sequence ID" value="KAB2334443.1"/>
    <property type="molecule type" value="Genomic_DNA"/>
</dbReference>
<organism evidence="2 3">
    <name type="scientific">Cytobacillus depressus</name>
    <dbReference type="NCBI Taxonomy" id="1602942"/>
    <lineage>
        <taxon>Bacteria</taxon>
        <taxon>Bacillati</taxon>
        <taxon>Bacillota</taxon>
        <taxon>Bacilli</taxon>
        <taxon>Bacillales</taxon>
        <taxon>Bacillaceae</taxon>
        <taxon>Cytobacillus</taxon>
    </lineage>
</organism>
<evidence type="ECO:0000313" key="2">
    <source>
        <dbReference type="EMBL" id="KAB2334443.1"/>
    </source>
</evidence>
<dbReference type="RefSeq" id="WP_151535518.1">
    <property type="nucleotide sequence ID" value="NZ_WBOS01000006.1"/>
</dbReference>
<gene>
    <name evidence="2" type="ORF">F7731_14610</name>
</gene>
<reference evidence="2 3" key="1">
    <citation type="journal article" date="2016" name="Antonie Van Leeuwenhoek">
        <title>Bacillus depressus sp. nov., isolated from soil of a sunflower field.</title>
        <authorList>
            <person name="Wei X."/>
            <person name="Xin D."/>
            <person name="Xin Y."/>
            <person name="Zhang H."/>
            <person name="Wang T."/>
            <person name="Zhang J."/>
        </authorList>
    </citation>
    <scope>NUCLEOTIDE SEQUENCE [LARGE SCALE GENOMIC DNA]</scope>
    <source>
        <strain evidence="2 3">BZ1</strain>
    </source>
</reference>
<accession>A0A6L3V5D3</accession>
<dbReference type="Proteomes" id="UP000481030">
    <property type="component" value="Unassembled WGS sequence"/>
</dbReference>
<evidence type="ECO:0000313" key="3">
    <source>
        <dbReference type="Proteomes" id="UP000481030"/>
    </source>
</evidence>
<comment type="caution">
    <text evidence="2">The sequence shown here is derived from an EMBL/GenBank/DDBJ whole genome shotgun (WGS) entry which is preliminary data.</text>
</comment>
<feature type="transmembrane region" description="Helical" evidence="1">
    <location>
        <begin position="12"/>
        <end position="31"/>
    </location>
</feature>
<dbReference type="OrthoDB" id="2622902at2"/>
<keyword evidence="1" id="KW-1133">Transmembrane helix</keyword>
<proteinExistence type="predicted"/>
<protein>
    <submittedName>
        <fullName evidence="2">Uncharacterized protein</fullName>
    </submittedName>
</protein>
<name>A0A6L3V5D3_9BACI</name>
<evidence type="ECO:0000256" key="1">
    <source>
        <dbReference type="SAM" id="Phobius"/>
    </source>
</evidence>